<proteinExistence type="predicted"/>
<comment type="caution">
    <text evidence="1">The sequence shown here is derived from an EMBL/GenBank/DDBJ whole genome shotgun (WGS) entry which is preliminary data.</text>
</comment>
<evidence type="ECO:0008006" key="3">
    <source>
        <dbReference type="Google" id="ProtNLM"/>
    </source>
</evidence>
<keyword evidence="2" id="KW-1185">Reference proteome</keyword>
<gene>
    <name evidence="1" type="ORF">GM920_00520</name>
</gene>
<dbReference type="Proteomes" id="UP000636110">
    <property type="component" value="Unassembled WGS sequence"/>
</dbReference>
<accession>A0ABR6EQA9</accession>
<evidence type="ECO:0000313" key="1">
    <source>
        <dbReference type="EMBL" id="MBB2147382.1"/>
    </source>
</evidence>
<dbReference type="EMBL" id="WNXC01000001">
    <property type="protein sequence ID" value="MBB2147382.1"/>
    <property type="molecule type" value="Genomic_DNA"/>
</dbReference>
<sequence length="199" mass="21772">MKSNMAGAIWASIQNKHAVPGICTASGDYIFKLFRATGKIGYADLIRDIQHAHAEAVNMPGHATTNGLIGSSMERIQLSDAEGKNSIGNYINTRNSWTETNGMLMALELPGIYLNTDQQKLYVFDHVKAEILSGNSSGTTIQLHNPTAYDPEVSMMAETENQAKKPLGYTAFLKWPKVKLKAGESLKIQVKSNTEISIL</sequence>
<organism evidence="1 2">
    <name type="scientific">Pedobacter gandavensis</name>
    <dbReference type="NCBI Taxonomy" id="2679963"/>
    <lineage>
        <taxon>Bacteria</taxon>
        <taxon>Pseudomonadati</taxon>
        <taxon>Bacteroidota</taxon>
        <taxon>Sphingobacteriia</taxon>
        <taxon>Sphingobacteriales</taxon>
        <taxon>Sphingobacteriaceae</taxon>
        <taxon>Pedobacter</taxon>
    </lineage>
</organism>
<evidence type="ECO:0000313" key="2">
    <source>
        <dbReference type="Proteomes" id="UP000636110"/>
    </source>
</evidence>
<reference evidence="1 2" key="1">
    <citation type="submission" date="2019-11" db="EMBL/GenBank/DDBJ databases">
        <title>Description of Pedobacter sp. LMG 31462T.</title>
        <authorList>
            <person name="Carlier A."/>
            <person name="Qi S."/>
            <person name="Vandamme P."/>
        </authorList>
    </citation>
    <scope>NUCLEOTIDE SEQUENCE [LARGE SCALE GENOMIC DNA]</scope>
    <source>
        <strain evidence="1 2">LMG 31462</strain>
    </source>
</reference>
<name>A0ABR6EQA9_9SPHI</name>
<protein>
    <recommendedName>
        <fullName evidence="3">Alpha-L-rhamnosidase C-terminal domain-containing protein</fullName>
    </recommendedName>
</protein>
<dbReference type="RefSeq" id="WP_182952662.1">
    <property type="nucleotide sequence ID" value="NZ_WNXC01000001.1"/>
</dbReference>